<dbReference type="RefSeq" id="WP_189651298.1">
    <property type="nucleotide sequence ID" value="NZ_BMRC01000018.1"/>
</dbReference>
<name>A0ABV5ISW3_9ACTN</name>
<reference evidence="1 2" key="1">
    <citation type="submission" date="2024-09" db="EMBL/GenBank/DDBJ databases">
        <authorList>
            <person name="Sun Q."/>
            <person name="Mori K."/>
        </authorList>
    </citation>
    <scope>NUCLEOTIDE SEQUENCE [LARGE SCALE GENOMIC DNA]</scope>
    <source>
        <strain evidence="1 2">CCM 3426</strain>
    </source>
</reference>
<accession>A0ABV5ISW3</accession>
<evidence type="ECO:0000313" key="1">
    <source>
        <dbReference type="EMBL" id="MFB9207645.1"/>
    </source>
</evidence>
<keyword evidence="2" id="KW-1185">Reference proteome</keyword>
<protein>
    <submittedName>
        <fullName evidence="1">Uncharacterized protein</fullName>
    </submittedName>
</protein>
<sequence>MSYPSRHRDVMAARARLAPRFGDEAAQRLAGQYGYEVPAIEAVTGVADALCMAGHDDRVEATPEDVDDALRAVAGARAQLLQDEPALIEAARGNGRSWDDIGTLLGVPVAAAKARPAKIRRAVEDLNRLDSSSLAFR</sequence>
<proteinExistence type="predicted"/>
<dbReference type="EMBL" id="JBHMEI010000063">
    <property type="protein sequence ID" value="MFB9207645.1"/>
    <property type="molecule type" value="Genomic_DNA"/>
</dbReference>
<comment type="caution">
    <text evidence="1">The sequence shown here is derived from an EMBL/GenBank/DDBJ whole genome shotgun (WGS) entry which is preliminary data.</text>
</comment>
<dbReference type="Proteomes" id="UP001589647">
    <property type="component" value="Unassembled WGS sequence"/>
</dbReference>
<organism evidence="1 2">
    <name type="scientific">Nonomuraea spiralis</name>
    <dbReference type="NCBI Taxonomy" id="46182"/>
    <lineage>
        <taxon>Bacteria</taxon>
        <taxon>Bacillati</taxon>
        <taxon>Actinomycetota</taxon>
        <taxon>Actinomycetes</taxon>
        <taxon>Streptosporangiales</taxon>
        <taxon>Streptosporangiaceae</taxon>
        <taxon>Nonomuraea</taxon>
    </lineage>
</organism>
<evidence type="ECO:0000313" key="2">
    <source>
        <dbReference type="Proteomes" id="UP001589647"/>
    </source>
</evidence>
<gene>
    <name evidence="1" type="ORF">ACFFV7_41140</name>
</gene>